<gene>
    <name evidence="3" type="primary">dgoD_2</name>
    <name evidence="3" type="ORF">Pla52o_43790</name>
</gene>
<dbReference type="SMART" id="SM00922">
    <property type="entry name" value="MR_MLE"/>
    <property type="match status" value="1"/>
</dbReference>
<dbReference type="CDD" id="cd03316">
    <property type="entry name" value="MR_like"/>
    <property type="match status" value="1"/>
</dbReference>
<accession>A0A5C6CAJ3</accession>
<feature type="domain" description="Mandelate racemase/muconate lactonizing enzyme C-terminal" evidence="2">
    <location>
        <begin position="163"/>
        <end position="271"/>
    </location>
</feature>
<sequence>MKITKLETVIPRDIMPGLLALRIHTDAGHIGHGETYYVPEAVASTIHDWMAKRLLGANPLEIESHWRFLYERTTNFGSRGCELRAISAIDLALWDILGQVCDQPVWQLLGGRSQDKIPVYNSSAGPSYAGKSNEPHDSHVWPGHGCVGHEGPLNDYWSVVNRPTEYVQELLDEGYRAVKMWTLDFAAHKHGGPLYLSKQDLEVGLRPMRAIRDAFGNQIEIMLDGHGFFQLPTAVRIAKAMREIDPLWLEDVIRPDCVDTIADFRRQTDVPLAVSEMMIGMEDYRLVLEKRAADYIMIDPTWVGGISQTHRICNMAQSYNVPVVMHDCTGPLTLLSGLQVGTATTNVAWQETVRSQIRMIYPKLISGTIQVEAGYAHASDEPGIGGRWLPELFEGSTYQHRVSEAGR</sequence>
<dbReference type="Pfam" id="PF13378">
    <property type="entry name" value="MR_MLE_C"/>
    <property type="match status" value="1"/>
</dbReference>
<dbReference type="Gene3D" id="3.20.20.120">
    <property type="entry name" value="Enolase-like C-terminal domain"/>
    <property type="match status" value="1"/>
</dbReference>
<dbReference type="OrthoDB" id="9785902at2"/>
<comment type="caution">
    <text evidence="3">The sequence shown here is derived from an EMBL/GenBank/DDBJ whole genome shotgun (WGS) entry which is preliminary data.</text>
</comment>
<dbReference type="InterPro" id="IPR018110">
    <property type="entry name" value="Mandel_Rmase/mucon_lact_enz_CS"/>
</dbReference>
<dbReference type="PANTHER" id="PTHR48080">
    <property type="entry name" value="D-GALACTONATE DEHYDRATASE-RELATED"/>
    <property type="match status" value="1"/>
</dbReference>
<dbReference type="AlphaFoldDB" id="A0A5C6CAJ3"/>
<dbReference type="RefSeq" id="WP_146596436.1">
    <property type="nucleotide sequence ID" value="NZ_SJPT01000008.1"/>
</dbReference>
<reference evidence="3 4" key="1">
    <citation type="submission" date="2019-02" db="EMBL/GenBank/DDBJ databases">
        <title>Deep-cultivation of Planctomycetes and their phenomic and genomic characterization uncovers novel biology.</title>
        <authorList>
            <person name="Wiegand S."/>
            <person name="Jogler M."/>
            <person name="Boedeker C."/>
            <person name="Pinto D."/>
            <person name="Vollmers J."/>
            <person name="Rivas-Marin E."/>
            <person name="Kohn T."/>
            <person name="Peeters S.H."/>
            <person name="Heuer A."/>
            <person name="Rast P."/>
            <person name="Oberbeckmann S."/>
            <person name="Bunk B."/>
            <person name="Jeske O."/>
            <person name="Meyerdierks A."/>
            <person name="Storesund J.E."/>
            <person name="Kallscheuer N."/>
            <person name="Luecker S."/>
            <person name="Lage O.M."/>
            <person name="Pohl T."/>
            <person name="Merkel B.J."/>
            <person name="Hornburger P."/>
            <person name="Mueller R.-W."/>
            <person name="Bruemmer F."/>
            <person name="Labrenz M."/>
            <person name="Spormann A.M."/>
            <person name="Op Den Camp H."/>
            <person name="Overmann J."/>
            <person name="Amann R."/>
            <person name="Jetten M.S.M."/>
            <person name="Mascher T."/>
            <person name="Medema M.H."/>
            <person name="Devos D.P."/>
            <person name="Kaster A.-K."/>
            <person name="Ovreas L."/>
            <person name="Rohde M."/>
            <person name="Galperin M.Y."/>
            <person name="Jogler C."/>
        </authorList>
    </citation>
    <scope>NUCLEOTIDE SEQUENCE [LARGE SCALE GENOMIC DNA]</scope>
    <source>
        <strain evidence="3 4">Pla52o</strain>
    </source>
</reference>
<name>A0A5C6CAJ3_9BACT</name>
<evidence type="ECO:0000256" key="1">
    <source>
        <dbReference type="ARBA" id="ARBA00023239"/>
    </source>
</evidence>
<dbReference type="SUPFAM" id="SSF54826">
    <property type="entry name" value="Enolase N-terminal domain-like"/>
    <property type="match status" value="1"/>
</dbReference>
<dbReference type="InterPro" id="IPR013341">
    <property type="entry name" value="Mandelate_racemase_N_dom"/>
</dbReference>
<dbReference type="Pfam" id="PF02746">
    <property type="entry name" value="MR_MLE_N"/>
    <property type="match status" value="1"/>
</dbReference>
<dbReference type="Gene3D" id="3.30.390.10">
    <property type="entry name" value="Enolase-like, N-terminal domain"/>
    <property type="match status" value="1"/>
</dbReference>
<dbReference type="Proteomes" id="UP000316304">
    <property type="component" value="Unassembled WGS sequence"/>
</dbReference>
<dbReference type="InterPro" id="IPR013342">
    <property type="entry name" value="Mandelate_racemase_C"/>
</dbReference>
<dbReference type="SFLD" id="SFLDS00001">
    <property type="entry name" value="Enolase"/>
    <property type="match status" value="1"/>
</dbReference>
<dbReference type="InterPro" id="IPR036849">
    <property type="entry name" value="Enolase-like_C_sf"/>
</dbReference>
<organism evidence="3 4">
    <name type="scientific">Novipirellula galeiformis</name>
    <dbReference type="NCBI Taxonomy" id="2528004"/>
    <lineage>
        <taxon>Bacteria</taxon>
        <taxon>Pseudomonadati</taxon>
        <taxon>Planctomycetota</taxon>
        <taxon>Planctomycetia</taxon>
        <taxon>Pirellulales</taxon>
        <taxon>Pirellulaceae</taxon>
        <taxon>Novipirellula</taxon>
    </lineage>
</organism>
<evidence type="ECO:0000313" key="3">
    <source>
        <dbReference type="EMBL" id="TWU20501.1"/>
    </source>
</evidence>
<dbReference type="SUPFAM" id="SSF51604">
    <property type="entry name" value="Enolase C-terminal domain-like"/>
    <property type="match status" value="1"/>
</dbReference>
<dbReference type="EMBL" id="SJPT01000008">
    <property type="protein sequence ID" value="TWU20501.1"/>
    <property type="molecule type" value="Genomic_DNA"/>
</dbReference>
<keyword evidence="1 3" id="KW-0456">Lyase</keyword>
<dbReference type="PANTHER" id="PTHR48080:SF2">
    <property type="entry name" value="D-GALACTONATE DEHYDRATASE"/>
    <property type="match status" value="1"/>
</dbReference>
<proteinExistence type="predicted"/>
<dbReference type="InterPro" id="IPR029065">
    <property type="entry name" value="Enolase_C-like"/>
</dbReference>
<dbReference type="InterPro" id="IPR034593">
    <property type="entry name" value="DgoD-like"/>
</dbReference>
<dbReference type="EC" id="4.2.1.6" evidence="3"/>
<dbReference type="InterPro" id="IPR029017">
    <property type="entry name" value="Enolase-like_N"/>
</dbReference>
<keyword evidence="4" id="KW-1185">Reference proteome</keyword>
<dbReference type="SFLD" id="SFLDG00179">
    <property type="entry name" value="mandelate_racemase"/>
    <property type="match status" value="1"/>
</dbReference>
<dbReference type="GO" id="GO:0009063">
    <property type="term" value="P:amino acid catabolic process"/>
    <property type="evidence" value="ECO:0007669"/>
    <property type="project" value="InterPro"/>
</dbReference>
<evidence type="ECO:0000259" key="2">
    <source>
        <dbReference type="SMART" id="SM00922"/>
    </source>
</evidence>
<dbReference type="PROSITE" id="PS00908">
    <property type="entry name" value="MR_MLE_1"/>
    <property type="match status" value="1"/>
</dbReference>
<protein>
    <submittedName>
        <fullName evidence="3">D-galactonate dehydratase</fullName>
        <ecNumber evidence="3">4.2.1.6</ecNumber>
    </submittedName>
</protein>
<dbReference type="GO" id="GO:0008869">
    <property type="term" value="F:galactonate dehydratase activity"/>
    <property type="evidence" value="ECO:0007669"/>
    <property type="project" value="UniProtKB-EC"/>
</dbReference>
<evidence type="ECO:0000313" key="4">
    <source>
        <dbReference type="Proteomes" id="UP000316304"/>
    </source>
</evidence>